<evidence type="ECO:0000313" key="10">
    <source>
        <dbReference type="EMBL" id="TCC97264.1"/>
    </source>
</evidence>
<dbReference type="Gene3D" id="1.20.1560.10">
    <property type="entry name" value="ABC transporter type 1, transmembrane domain"/>
    <property type="match status" value="1"/>
</dbReference>
<keyword evidence="11" id="KW-1185">Reference proteome</keyword>
<dbReference type="PANTHER" id="PTHR43394:SF1">
    <property type="entry name" value="ATP-BINDING CASSETTE SUB-FAMILY B MEMBER 10, MITOCHONDRIAL"/>
    <property type="match status" value="1"/>
</dbReference>
<gene>
    <name evidence="10" type="ORF">EZ444_10465</name>
</gene>
<evidence type="ECO:0000256" key="4">
    <source>
        <dbReference type="ARBA" id="ARBA00022840"/>
    </source>
</evidence>
<feature type="transmembrane region" description="Helical" evidence="7">
    <location>
        <begin position="164"/>
        <end position="196"/>
    </location>
</feature>
<evidence type="ECO:0000259" key="8">
    <source>
        <dbReference type="PROSITE" id="PS50893"/>
    </source>
</evidence>
<dbReference type="InterPro" id="IPR036640">
    <property type="entry name" value="ABC1_TM_sf"/>
</dbReference>
<evidence type="ECO:0000313" key="11">
    <source>
        <dbReference type="Proteomes" id="UP000291117"/>
    </source>
</evidence>
<dbReference type="PANTHER" id="PTHR43394">
    <property type="entry name" value="ATP-DEPENDENT PERMEASE MDL1, MITOCHONDRIAL"/>
    <property type="match status" value="1"/>
</dbReference>
<evidence type="ECO:0000256" key="5">
    <source>
        <dbReference type="ARBA" id="ARBA00022989"/>
    </source>
</evidence>
<dbReference type="RefSeq" id="WP_131608676.1">
    <property type="nucleotide sequence ID" value="NZ_SJSM01000004.1"/>
</dbReference>
<reference evidence="10 11" key="1">
    <citation type="submission" date="2019-02" db="EMBL/GenBank/DDBJ databases">
        <title>Pedobacter sp. RP-3-8 sp. nov., isolated from Arctic soil.</title>
        <authorList>
            <person name="Dahal R.H."/>
        </authorList>
    </citation>
    <scope>NUCLEOTIDE SEQUENCE [LARGE SCALE GENOMIC DNA]</scope>
    <source>
        <strain evidence="10 11">RP-3-8</strain>
    </source>
</reference>
<keyword evidence="3" id="KW-0547">Nucleotide-binding</keyword>
<dbReference type="SMART" id="SM00382">
    <property type="entry name" value="AAA"/>
    <property type="match status" value="1"/>
</dbReference>
<dbReference type="PROSITE" id="PS50893">
    <property type="entry name" value="ABC_TRANSPORTER_2"/>
    <property type="match status" value="1"/>
</dbReference>
<dbReference type="Pfam" id="PF00664">
    <property type="entry name" value="ABC_membrane"/>
    <property type="match status" value="1"/>
</dbReference>
<dbReference type="GO" id="GO:0005886">
    <property type="term" value="C:plasma membrane"/>
    <property type="evidence" value="ECO:0007669"/>
    <property type="project" value="UniProtKB-SubCell"/>
</dbReference>
<dbReference type="SUPFAM" id="SSF52540">
    <property type="entry name" value="P-loop containing nucleoside triphosphate hydrolases"/>
    <property type="match status" value="1"/>
</dbReference>
<keyword evidence="4 10" id="KW-0067">ATP-binding</keyword>
<keyword evidence="6 7" id="KW-0472">Membrane</keyword>
<protein>
    <submittedName>
        <fullName evidence="10">ABC transporter ATP-binding protein</fullName>
    </submittedName>
</protein>
<dbReference type="SUPFAM" id="SSF90123">
    <property type="entry name" value="ABC transporter transmembrane region"/>
    <property type="match status" value="1"/>
</dbReference>
<dbReference type="GO" id="GO:0016887">
    <property type="term" value="F:ATP hydrolysis activity"/>
    <property type="evidence" value="ECO:0007669"/>
    <property type="project" value="InterPro"/>
</dbReference>
<dbReference type="EMBL" id="SJSM01000004">
    <property type="protein sequence ID" value="TCC97264.1"/>
    <property type="molecule type" value="Genomic_DNA"/>
</dbReference>
<sequence length="605" mass="68388">MIESITQKFKNLKSNLNIKRTLVLVWKAAKGWMIISITMIVVETFLFLGSIYALKILIDKVAHINSIAQNSEALIIKHVLIAAAFSVLYAIAKAFSAYVTEVQATKVANYMDEKIHQKAIEMDLSRYESPDYYDILKRAKDAGSDRPNLVITTIMEIAKNLLNLFAVASLFITINWFLLPLLVIFVLPTLFVRIYFANKQNMWRLKHTELERKSSYLSNLITSDVSAKEIRSFNLGYYFKNLYQVIRIEVLHQKLKLTYKRTLNETITSSIATIGFFTCIGYISVGTVRGTTSVGDIALFLIIFPQSFSLIQNVSSGISILYHNNIFINSIFELFDLKPSFTNTDESVPIPTDKELDLELEDVSFTYPHAKKPTLSKINIKIPSGKIIAIVGLNGAGKSTLIKLLCRLYDPISGSLKLGKIDIRKFEMEAYRKQLSAVFQDFSKYNVSAADNIRFGDLDKKYEEENIIAASKNSGAHLFIEKFPKGYQTMMGRLFEDGHEVSIGQWQKLAIARALYSESRFIILDEATSALDAIAEKELFDAFRKHIGSRAALIISHRHSAVKHADYIYVLSGGSIVQEGTDEQLLEMDGDYAKLFNEHKSKSKV</sequence>
<dbReference type="AlphaFoldDB" id="A0A4R0NF73"/>
<keyword evidence="5 7" id="KW-1133">Transmembrane helix</keyword>
<dbReference type="InterPro" id="IPR039421">
    <property type="entry name" value="Type_1_exporter"/>
</dbReference>
<comment type="subcellular location">
    <subcellularLocation>
        <location evidence="1">Cell membrane</location>
        <topology evidence="1">Multi-pass membrane protein</topology>
    </subcellularLocation>
</comment>
<dbReference type="GO" id="GO:0015421">
    <property type="term" value="F:ABC-type oligopeptide transporter activity"/>
    <property type="evidence" value="ECO:0007669"/>
    <property type="project" value="TreeGrafter"/>
</dbReference>
<dbReference type="InterPro" id="IPR003439">
    <property type="entry name" value="ABC_transporter-like_ATP-bd"/>
</dbReference>
<evidence type="ECO:0000259" key="9">
    <source>
        <dbReference type="PROSITE" id="PS50929"/>
    </source>
</evidence>
<name>A0A4R0NF73_9SPHI</name>
<evidence type="ECO:0000256" key="7">
    <source>
        <dbReference type="SAM" id="Phobius"/>
    </source>
</evidence>
<evidence type="ECO:0000256" key="1">
    <source>
        <dbReference type="ARBA" id="ARBA00004651"/>
    </source>
</evidence>
<dbReference type="Proteomes" id="UP000291117">
    <property type="component" value="Unassembled WGS sequence"/>
</dbReference>
<dbReference type="InterPro" id="IPR003593">
    <property type="entry name" value="AAA+_ATPase"/>
</dbReference>
<comment type="caution">
    <text evidence="10">The sequence shown here is derived from an EMBL/GenBank/DDBJ whole genome shotgun (WGS) entry which is preliminary data.</text>
</comment>
<feature type="domain" description="ABC transporter" evidence="8">
    <location>
        <begin position="358"/>
        <end position="598"/>
    </location>
</feature>
<accession>A0A4R0NF73</accession>
<dbReference type="PROSITE" id="PS50929">
    <property type="entry name" value="ABC_TM1F"/>
    <property type="match status" value="1"/>
</dbReference>
<dbReference type="InterPro" id="IPR011527">
    <property type="entry name" value="ABC1_TM_dom"/>
</dbReference>
<dbReference type="InterPro" id="IPR027417">
    <property type="entry name" value="P-loop_NTPase"/>
</dbReference>
<proteinExistence type="predicted"/>
<feature type="transmembrane region" description="Helical" evidence="7">
    <location>
        <begin position="74"/>
        <end position="92"/>
    </location>
</feature>
<feature type="domain" description="ABC transmembrane type-1" evidence="9">
    <location>
        <begin position="34"/>
        <end position="323"/>
    </location>
</feature>
<organism evidence="10 11">
    <name type="scientific">Pedobacter hiemivivus</name>
    <dbReference type="NCBI Taxonomy" id="2530454"/>
    <lineage>
        <taxon>Bacteria</taxon>
        <taxon>Pseudomonadati</taxon>
        <taxon>Bacteroidota</taxon>
        <taxon>Sphingobacteriia</taxon>
        <taxon>Sphingobacteriales</taxon>
        <taxon>Sphingobacteriaceae</taxon>
        <taxon>Pedobacter</taxon>
    </lineage>
</organism>
<feature type="transmembrane region" description="Helical" evidence="7">
    <location>
        <begin position="266"/>
        <end position="285"/>
    </location>
</feature>
<dbReference type="OrthoDB" id="9760358at2"/>
<dbReference type="Pfam" id="PF00005">
    <property type="entry name" value="ABC_tran"/>
    <property type="match status" value="1"/>
</dbReference>
<dbReference type="Gene3D" id="3.40.50.300">
    <property type="entry name" value="P-loop containing nucleotide triphosphate hydrolases"/>
    <property type="match status" value="1"/>
</dbReference>
<feature type="transmembrane region" description="Helical" evidence="7">
    <location>
        <begin position="32"/>
        <end position="54"/>
    </location>
</feature>
<evidence type="ECO:0000256" key="6">
    <source>
        <dbReference type="ARBA" id="ARBA00023136"/>
    </source>
</evidence>
<dbReference type="GO" id="GO:0005524">
    <property type="term" value="F:ATP binding"/>
    <property type="evidence" value="ECO:0007669"/>
    <property type="project" value="UniProtKB-KW"/>
</dbReference>
<evidence type="ECO:0000256" key="2">
    <source>
        <dbReference type="ARBA" id="ARBA00022692"/>
    </source>
</evidence>
<keyword evidence="2 7" id="KW-0812">Transmembrane</keyword>
<evidence type="ECO:0000256" key="3">
    <source>
        <dbReference type="ARBA" id="ARBA00022741"/>
    </source>
</evidence>